<dbReference type="Proteomes" id="UP001066276">
    <property type="component" value="Chromosome 2_2"/>
</dbReference>
<organism evidence="1 2">
    <name type="scientific">Pleurodeles waltl</name>
    <name type="common">Iberian ribbed newt</name>
    <dbReference type="NCBI Taxonomy" id="8319"/>
    <lineage>
        <taxon>Eukaryota</taxon>
        <taxon>Metazoa</taxon>
        <taxon>Chordata</taxon>
        <taxon>Craniata</taxon>
        <taxon>Vertebrata</taxon>
        <taxon>Euteleostomi</taxon>
        <taxon>Amphibia</taxon>
        <taxon>Batrachia</taxon>
        <taxon>Caudata</taxon>
        <taxon>Salamandroidea</taxon>
        <taxon>Salamandridae</taxon>
        <taxon>Pleurodelinae</taxon>
        <taxon>Pleurodeles</taxon>
    </lineage>
</organism>
<sequence>MSPVEKTGPVTAPLLTGADFFWGSQADRKRGMDKAPLLTGTDFFLGSRADWKRGMDKGKSGWYRSRGLY</sequence>
<dbReference type="AlphaFoldDB" id="A0AAV7UW53"/>
<evidence type="ECO:0000313" key="1">
    <source>
        <dbReference type="EMBL" id="KAJ1193279.1"/>
    </source>
</evidence>
<name>A0AAV7UW53_PLEWA</name>
<accession>A0AAV7UW53</accession>
<proteinExistence type="predicted"/>
<reference evidence="1" key="1">
    <citation type="journal article" date="2022" name="bioRxiv">
        <title>Sequencing and chromosome-scale assembly of the giantPleurodeles waltlgenome.</title>
        <authorList>
            <person name="Brown T."/>
            <person name="Elewa A."/>
            <person name="Iarovenko S."/>
            <person name="Subramanian E."/>
            <person name="Araus A.J."/>
            <person name="Petzold A."/>
            <person name="Susuki M."/>
            <person name="Suzuki K.-i.T."/>
            <person name="Hayashi T."/>
            <person name="Toyoda A."/>
            <person name="Oliveira C."/>
            <person name="Osipova E."/>
            <person name="Leigh N.D."/>
            <person name="Simon A."/>
            <person name="Yun M.H."/>
        </authorList>
    </citation>
    <scope>NUCLEOTIDE SEQUENCE</scope>
    <source>
        <strain evidence="1">20211129_DDA</strain>
        <tissue evidence="1">Liver</tissue>
    </source>
</reference>
<comment type="caution">
    <text evidence="1">The sequence shown here is derived from an EMBL/GenBank/DDBJ whole genome shotgun (WGS) entry which is preliminary data.</text>
</comment>
<dbReference type="EMBL" id="JANPWB010000004">
    <property type="protein sequence ID" value="KAJ1193279.1"/>
    <property type="molecule type" value="Genomic_DNA"/>
</dbReference>
<protein>
    <submittedName>
        <fullName evidence="1">Uncharacterized protein</fullName>
    </submittedName>
</protein>
<keyword evidence="2" id="KW-1185">Reference proteome</keyword>
<evidence type="ECO:0000313" key="2">
    <source>
        <dbReference type="Proteomes" id="UP001066276"/>
    </source>
</evidence>
<gene>
    <name evidence="1" type="ORF">NDU88_002580</name>
</gene>